<accession>A0AB34PPK5</accession>
<comment type="similarity">
    <text evidence="3 11">Belongs to the PIGX family.</text>
</comment>
<organism evidence="12 13">
    <name type="scientific">Candida albicans P78048</name>
    <dbReference type="NCBI Taxonomy" id="1094989"/>
    <lineage>
        <taxon>Eukaryota</taxon>
        <taxon>Fungi</taxon>
        <taxon>Dikarya</taxon>
        <taxon>Ascomycota</taxon>
        <taxon>Saccharomycotina</taxon>
        <taxon>Pichiomycetes</taxon>
        <taxon>Debaryomycetaceae</taxon>
        <taxon>Candida/Lodderomyces clade</taxon>
        <taxon>Candida</taxon>
    </lineage>
</organism>
<evidence type="ECO:0000256" key="11">
    <source>
        <dbReference type="RuleBase" id="RU366056"/>
    </source>
</evidence>
<dbReference type="GO" id="GO:0005789">
    <property type="term" value="C:endoplasmic reticulum membrane"/>
    <property type="evidence" value="ECO:0007669"/>
    <property type="project" value="UniProtKB-SubCell"/>
</dbReference>
<dbReference type="InterPro" id="IPR013233">
    <property type="entry name" value="PIG-X/PBN1"/>
</dbReference>
<dbReference type="InterPro" id="IPR042322">
    <property type="entry name" value="Pbn1"/>
</dbReference>
<keyword evidence="9 11" id="KW-0472">Membrane</keyword>
<evidence type="ECO:0000256" key="7">
    <source>
        <dbReference type="ARBA" id="ARBA00022824"/>
    </source>
</evidence>
<dbReference type="GO" id="GO:0006506">
    <property type="term" value="P:GPI anchor biosynthetic process"/>
    <property type="evidence" value="ECO:0007669"/>
    <property type="project" value="UniProtKB-KW"/>
</dbReference>
<evidence type="ECO:0000256" key="1">
    <source>
        <dbReference type="ARBA" id="ARBA00004643"/>
    </source>
</evidence>
<keyword evidence="6 11" id="KW-0812">Transmembrane</keyword>
<dbReference type="AlphaFoldDB" id="A0AB34PPK5"/>
<comment type="caution">
    <text evidence="12">The sequence shown here is derived from an EMBL/GenBank/DDBJ whole genome shotgun (WGS) entry which is preliminary data.</text>
</comment>
<dbReference type="SMART" id="SM00780">
    <property type="entry name" value="PIG-X"/>
    <property type="match status" value="1"/>
</dbReference>
<dbReference type="Pfam" id="PF08320">
    <property type="entry name" value="PIG-X"/>
    <property type="match status" value="1"/>
</dbReference>
<evidence type="ECO:0000256" key="9">
    <source>
        <dbReference type="ARBA" id="ARBA00023136"/>
    </source>
</evidence>
<keyword evidence="10" id="KW-0325">Glycoprotein</keyword>
<evidence type="ECO:0000256" key="5">
    <source>
        <dbReference type="ARBA" id="ARBA00022502"/>
    </source>
</evidence>
<evidence type="ECO:0000313" key="13">
    <source>
        <dbReference type="Proteomes" id="UP000030161"/>
    </source>
</evidence>
<dbReference type="GO" id="GO:0000030">
    <property type="term" value="F:mannosyltransferase activity"/>
    <property type="evidence" value="ECO:0007669"/>
    <property type="project" value="TreeGrafter"/>
</dbReference>
<evidence type="ECO:0000256" key="4">
    <source>
        <dbReference type="ARBA" id="ARBA00020410"/>
    </source>
</evidence>
<comment type="function">
    <text evidence="11">Required for proper folding and/or the stability of a subset of proteins in the endoplasmic reticulum. Component of glycosylphosphatidylinositol-mannosyltransferase 1 which transfers the first of the 4 mannoses in the GPI-anchor precursors during GPI-anchor biosynthesis. Probably acts by stabilizing the mannosyltransferase GPI14.</text>
</comment>
<evidence type="ECO:0000256" key="2">
    <source>
        <dbReference type="ARBA" id="ARBA00004687"/>
    </source>
</evidence>
<protein>
    <recommendedName>
        <fullName evidence="4 11">Protein PBN1</fullName>
    </recommendedName>
</protein>
<comment type="subcellular location">
    <subcellularLocation>
        <location evidence="11">Endoplasmic reticulum membrane</location>
        <topology evidence="11">Single-pass membrane protein</topology>
    </subcellularLocation>
    <subcellularLocation>
        <location evidence="1">Endoplasmic reticulum membrane</location>
        <topology evidence="1">Single-pass type III membrane protein</topology>
    </subcellularLocation>
</comment>
<proteinExistence type="inferred from homology"/>
<dbReference type="GO" id="GO:1990529">
    <property type="term" value="C:glycosylphosphatidylinositol-mannosyltransferase I complex"/>
    <property type="evidence" value="ECO:0007669"/>
    <property type="project" value="TreeGrafter"/>
</dbReference>
<evidence type="ECO:0000313" key="12">
    <source>
        <dbReference type="EMBL" id="KGR07359.1"/>
    </source>
</evidence>
<evidence type="ECO:0000256" key="3">
    <source>
        <dbReference type="ARBA" id="ARBA00010345"/>
    </source>
</evidence>
<comment type="pathway">
    <text evidence="2 11">Glycolipid biosynthesis; glycosylphosphatidylinositol-anchor biosynthesis.</text>
</comment>
<dbReference type="Proteomes" id="UP000030161">
    <property type="component" value="Unassembled WGS sequence"/>
</dbReference>
<feature type="transmembrane region" description="Helical" evidence="11">
    <location>
        <begin position="459"/>
        <end position="478"/>
    </location>
</feature>
<keyword evidence="5 11" id="KW-0337">GPI-anchor biosynthesis</keyword>
<sequence>MRQRTTIYNPYSSHDGIITNLNRTNFQLSSIPNHLFTIENKYTITTTTTQPNKSSLYSAIKELRIQTKFNNNESGIPIFSFHYKPGLNIYAVPQSNVDKLEFWQQVEQLIMELLGIKLSSQQWIANVNSFYYHDIQPQPLLNLNLNLNLKEGWKFNLHPKSNYDYIYNQDKIIIRELLTNVSEIEFNLESGIYKEIGLFLIDDKISTNDDLNLSGIRVILDEDSNTNNKEESIHKTMFHIKPRHRSFDDSTTITTTKIIPQGLHPILSTELNTTTIVMPTDFDVEECKFYYYLNLNKSLIFDQFQNIPIGSQLIINNGNKNLELPEYKINQWGNELLFEFEFDNDNDIPHHINLTVHSRYQLPQNNHSHSQISNVLNSLPNIFMGCNVKEGNLLDKSPFDTKRDVKIGGNYEIYFTEDTVFYHLQNSDNSDNSGSSTLLEINIPHGKTTFDRVNNITSLGLLIGVLMILYAISIRVFMSTTSKTKRD</sequence>
<dbReference type="PANTHER" id="PTHR28533:SF1">
    <property type="entry name" value="PROTEIN PBN1"/>
    <property type="match status" value="1"/>
</dbReference>
<reference evidence="12 13" key="1">
    <citation type="submission" date="2013-12" db="EMBL/GenBank/DDBJ databases">
        <title>The Genome Sequence of Candida albicans P78048.</title>
        <authorList>
            <consortium name="The Broad Institute Genome Sequencing Platform"/>
            <consortium name="The Broad Institute Genome Sequencing Center for Infectious Disease"/>
            <person name="Cuomo C."/>
            <person name="Bennett R."/>
            <person name="Hirakawa M."/>
            <person name="Noverr M."/>
            <person name="Mitchell A."/>
            <person name="Young S.K."/>
            <person name="Zeng Q."/>
            <person name="Gargeya S."/>
            <person name="Fitzgerald M."/>
            <person name="Abouelleil A."/>
            <person name="Alvarado L."/>
            <person name="Berlin A.M."/>
            <person name="Chapman S.B."/>
            <person name="Dewar J."/>
            <person name="Goldberg J."/>
            <person name="Griggs A."/>
            <person name="Gujja S."/>
            <person name="Hansen M."/>
            <person name="Howarth C."/>
            <person name="Imamovic A."/>
            <person name="Larimer J."/>
            <person name="McCowan C."/>
            <person name="Murphy C."/>
            <person name="Pearson M."/>
            <person name="Priest M."/>
            <person name="Roberts A."/>
            <person name="Saif S."/>
            <person name="Shea T."/>
            <person name="Sykes S."/>
            <person name="Wortman J."/>
            <person name="Nusbaum C."/>
            <person name="Birren B."/>
        </authorList>
    </citation>
    <scope>NUCLEOTIDE SEQUENCE [LARGE SCALE GENOMIC DNA]</scope>
    <source>
        <strain evidence="12 13">P78048</strain>
    </source>
</reference>
<evidence type="ECO:0000256" key="6">
    <source>
        <dbReference type="ARBA" id="ARBA00022692"/>
    </source>
</evidence>
<name>A0AB34PPK5_CANAX</name>
<evidence type="ECO:0000256" key="10">
    <source>
        <dbReference type="ARBA" id="ARBA00023180"/>
    </source>
</evidence>
<keyword evidence="7 11" id="KW-0256">Endoplasmic reticulum</keyword>
<evidence type="ECO:0000256" key="8">
    <source>
        <dbReference type="ARBA" id="ARBA00022989"/>
    </source>
</evidence>
<keyword evidence="8 11" id="KW-1133">Transmembrane helix</keyword>
<dbReference type="PANTHER" id="PTHR28533">
    <property type="entry name" value="PROTEIN PBN1"/>
    <property type="match status" value="1"/>
</dbReference>
<gene>
    <name evidence="12" type="ORF">MG3_04635</name>
</gene>
<dbReference type="EMBL" id="AJIX01000033">
    <property type="protein sequence ID" value="KGR07359.1"/>
    <property type="molecule type" value="Genomic_DNA"/>
</dbReference>